<feature type="domain" description="N-acetyltransferase" evidence="6">
    <location>
        <begin position="233"/>
        <end position="399"/>
    </location>
</feature>
<protein>
    <recommendedName>
        <fullName evidence="6">N-acetyltransferase domain-containing protein</fullName>
    </recommendedName>
</protein>
<dbReference type="SUPFAM" id="SSF55729">
    <property type="entry name" value="Acyl-CoA N-acyltransferases (Nat)"/>
    <property type="match status" value="1"/>
</dbReference>
<evidence type="ECO:0000256" key="3">
    <source>
        <dbReference type="ARBA" id="ARBA00022723"/>
    </source>
</evidence>
<dbReference type="RefSeq" id="WP_271715528.1">
    <property type="nucleotide sequence ID" value="NZ_AP024169.1"/>
</dbReference>
<dbReference type="EMBL" id="AP024169">
    <property type="protein sequence ID" value="BCN30296.1"/>
    <property type="molecule type" value="Genomic_DNA"/>
</dbReference>
<dbReference type="PANTHER" id="PTHR46193">
    <property type="entry name" value="6-PHOSPHOGLUCONATE PHOSPHATASE"/>
    <property type="match status" value="1"/>
</dbReference>
<dbReference type="Gene3D" id="1.10.150.240">
    <property type="entry name" value="Putative phosphatase, domain 2"/>
    <property type="match status" value="1"/>
</dbReference>
<evidence type="ECO:0000256" key="5">
    <source>
        <dbReference type="ARBA" id="ARBA00023277"/>
    </source>
</evidence>
<dbReference type="GO" id="GO:0046872">
    <property type="term" value="F:metal ion binding"/>
    <property type="evidence" value="ECO:0007669"/>
    <property type="project" value="UniProtKB-KW"/>
</dbReference>
<dbReference type="Pfam" id="PF13302">
    <property type="entry name" value="Acetyltransf_3"/>
    <property type="match status" value="1"/>
</dbReference>
<dbReference type="Proteomes" id="UP000595897">
    <property type="component" value="Chromosome"/>
</dbReference>
<dbReference type="GO" id="GO:0016747">
    <property type="term" value="F:acyltransferase activity, transferring groups other than amino-acyl groups"/>
    <property type="evidence" value="ECO:0007669"/>
    <property type="project" value="InterPro"/>
</dbReference>
<dbReference type="AlphaFoldDB" id="A0A7R7EK23"/>
<name>A0A7R7EK23_9FIRM</name>
<proteinExistence type="inferred from homology"/>
<dbReference type="InterPro" id="IPR000182">
    <property type="entry name" value="GNAT_dom"/>
</dbReference>
<keyword evidence="4" id="KW-0460">Magnesium</keyword>
<dbReference type="InterPro" id="IPR016181">
    <property type="entry name" value="Acyl_CoA_acyltransferase"/>
</dbReference>
<organism evidence="7 8">
    <name type="scientific">Anaeromicropila herbilytica</name>
    <dbReference type="NCBI Taxonomy" id="2785025"/>
    <lineage>
        <taxon>Bacteria</taxon>
        <taxon>Bacillati</taxon>
        <taxon>Bacillota</taxon>
        <taxon>Clostridia</taxon>
        <taxon>Lachnospirales</taxon>
        <taxon>Lachnospiraceae</taxon>
        <taxon>Anaeromicropila</taxon>
    </lineage>
</organism>
<reference evidence="7 8" key="1">
    <citation type="submission" date="2020-11" db="EMBL/GenBank/DDBJ databases">
        <title>Draft genome sequencing of a Lachnospiraceae strain isolated from anoxic soil subjected to BSD treatment.</title>
        <authorList>
            <person name="Uek A."/>
            <person name="Tonouchi A."/>
        </authorList>
    </citation>
    <scope>NUCLEOTIDE SEQUENCE [LARGE SCALE GENOMIC DNA]</scope>
    <source>
        <strain evidence="7 8">TB5</strain>
    </source>
</reference>
<evidence type="ECO:0000313" key="8">
    <source>
        <dbReference type="Proteomes" id="UP000595897"/>
    </source>
</evidence>
<dbReference type="InterPro" id="IPR023214">
    <property type="entry name" value="HAD_sf"/>
</dbReference>
<evidence type="ECO:0000313" key="7">
    <source>
        <dbReference type="EMBL" id="BCN30296.1"/>
    </source>
</evidence>
<dbReference type="InterPro" id="IPR041492">
    <property type="entry name" value="HAD_2"/>
</dbReference>
<dbReference type="SFLD" id="SFLDG01135">
    <property type="entry name" value="C1.5.6:_HAD__Beta-PGM__Phospha"/>
    <property type="match status" value="1"/>
</dbReference>
<comment type="similarity">
    <text evidence="2">Belongs to the HAD-like hydrolase superfamily. CbbY/CbbZ/Gph/YieH family.</text>
</comment>
<dbReference type="InterPro" id="IPR036412">
    <property type="entry name" value="HAD-like_sf"/>
</dbReference>
<dbReference type="Gene3D" id="3.40.50.1000">
    <property type="entry name" value="HAD superfamily/HAD-like"/>
    <property type="match status" value="1"/>
</dbReference>
<evidence type="ECO:0000256" key="2">
    <source>
        <dbReference type="ARBA" id="ARBA00006171"/>
    </source>
</evidence>
<evidence type="ECO:0000259" key="6">
    <source>
        <dbReference type="PROSITE" id="PS51186"/>
    </source>
</evidence>
<dbReference type="PRINTS" id="PR00413">
    <property type="entry name" value="HADHALOGNASE"/>
</dbReference>
<dbReference type="PROSITE" id="PS51186">
    <property type="entry name" value="GNAT"/>
    <property type="match status" value="1"/>
</dbReference>
<comment type="cofactor">
    <cofactor evidence="1">
        <name>Mg(2+)</name>
        <dbReference type="ChEBI" id="CHEBI:18420"/>
    </cofactor>
</comment>
<dbReference type="InterPro" id="IPR023198">
    <property type="entry name" value="PGP-like_dom2"/>
</dbReference>
<dbReference type="KEGG" id="ahb:bsdtb5_15910"/>
<gene>
    <name evidence="7" type="ORF">bsdtb5_15910</name>
</gene>
<dbReference type="InterPro" id="IPR051600">
    <property type="entry name" value="Beta-PGM-like"/>
</dbReference>
<dbReference type="SFLD" id="SFLDG01129">
    <property type="entry name" value="C1.5:_HAD__Beta-PGM__Phosphata"/>
    <property type="match status" value="1"/>
</dbReference>
<dbReference type="Pfam" id="PF13419">
    <property type="entry name" value="HAD_2"/>
    <property type="match status" value="1"/>
</dbReference>
<dbReference type="InterPro" id="IPR006439">
    <property type="entry name" value="HAD-SF_hydro_IA"/>
</dbReference>
<dbReference type="Gene3D" id="3.40.630.30">
    <property type="match status" value="1"/>
</dbReference>
<dbReference type="NCBIfam" id="TIGR01509">
    <property type="entry name" value="HAD-SF-IA-v3"/>
    <property type="match status" value="1"/>
</dbReference>
<keyword evidence="3" id="KW-0479">Metal-binding</keyword>
<accession>A0A7R7EK23</accession>
<sequence length="402" mass="45332">MLKAVIFDMDGVLIDSEPLHAKAAILTLKEYGVDLSTEYCYGYIGSTTKSMFETIIKEFKLEVPVEEMLEKNATITASLHESEGYTPIEGTLELLHDLYKNGVKLAVASSSSLDLIKEVTSKLGIIGYFDQLVSGTDVEHPKPAPDVFLNAMKLLDVTPDECIIIEDSMNGVLAAYAAKAKCIGFINPNSGNQDLSKACVLIESFKYITYQFIVNEYRRAYGLPITIATTERLIIRELTVEDITNMYQIYQNPEVCKYIDNLDEYLEIEIEKHKAYIKNVYEFFGYGLWGVFSKETGELIGRCGIQNQEIDGKVEIEIGYLLDQNHWGLGYAIECTRAVLLYAFEELGINRVVAKINKLNTRSINLAKHMGLHLEKEITIAKRVYELYAIENVDEISLEDEA</sequence>
<keyword evidence="8" id="KW-1185">Reference proteome</keyword>
<dbReference type="SUPFAM" id="SSF56784">
    <property type="entry name" value="HAD-like"/>
    <property type="match status" value="1"/>
</dbReference>
<dbReference type="SFLD" id="SFLDS00003">
    <property type="entry name" value="Haloacid_Dehalogenase"/>
    <property type="match status" value="1"/>
</dbReference>
<keyword evidence="5" id="KW-0119">Carbohydrate metabolism</keyword>
<evidence type="ECO:0000256" key="1">
    <source>
        <dbReference type="ARBA" id="ARBA00001946"/>
    </source>
</evidence>
<dbReference type="PANTHER" id="PTHR46193:SF18">
    <property type="entry name" value="HEXITOL PHOSPHATASE B"/>
    <property type="match status" value="1"/>
</dbReference>
<evidence type="ECO:0000256" key="4">
    <source>
        <dbReference type="ARBA" id="ARBA00022842"/>
    </source>
</evidence>